<gene>
    <name evidence="2" type="ORF">C0W93_05470</name>
</gene>
<reference evidence="2 3" key="1">
    <citation type="submission" date="2018-03" db="EMBL/GenBank/DDBJ databases">
        <title>Whole genome sequencing of Histamine producing bacteria.</title>
        <authorList>
            <person name="Butler K."/>
        </authorList>
    </citation>
    <scope>NUCLEOTIDE SEQUENCE [LARGE SCALE GENOMIC DNA]</scope>
    <source>
        <strain evidence="2 3">Res.4.1</strain>
    </source>
</reference>
<feature type="domain" description="Glycosyl transferase family 25" evidence="1">
    <location>
        <begin position="4"/>
        <end position="179"/>
    </location>
</feature>
<dbReference type="Proteomes" id="UP000240530">
    <property type="component" value="Unassembled WGS sequence"/>
</dbReference>
<evidence type="ECO:0000259" key="1">
    <source>
        <dbReference type="Pfam" id="PF01755"/>
    </source>
</evidence>
<dbReference type="CDD" id="cd06532">
    <property type="entry name" value="Glyco_transf_25"/>
    <property type="match status" value="1"/>
</dbReference>
<protein>
    <submittedName>
        <fullName evidence="2">Glycosyl transferase</fullName>
    </submittedName>
</protein>
<organism evidence="2 3">
    <name type="scientific">Photobacterium leiognathi subsp. mandapamensis</name>
    <name type="common">Photobacterium mandapamensis</name>
    <dbReference type="NCBI Taxonomy" id="48408"/>
    <lineage>
        <taxon>Bacteria</taxon>
        <taxon>Pseudomonadati</taxon>
        <taxon>Pseudomonadota</taxon>
        <taxon>Gammaproteobacteria</taxon>
        <taxon>Vibrionales</taxon>
        <taxon>Vibrionaceae</taxon>
        <taxon>Photobacterium</taxon>
    </lineage>
</organism>
<accession>A0A2T3KXX0</accession>
<keyword evidence="2" id="KW-0808">Transferase</keyword>
<comment type="caution">
    <text evidence="2">The sequence shown here is derived from an EMBL/GenBank/DDBJ whole genome shotgun (WGS) entry which is preliminary data.</text>
</comment>
<name>A0A2T3KXX0_PHOLD</name>
<sequence length="253" mass="28867">MNFKIFVINLDGSESRLESIKSQLDKIGQSFERVSAIRGSLLSEDEKKQVYSIASNKKNYYKLLSDGEIGCSLSHISCWRKIIDDKLDYALILEDDAVVTGDLIKYINELKKISPDSWDYIKLSHGRKIKKLRDTMKLDNGLTLNTCLKLPSTTTGQFVSLTGAKKLLKHSLPISRPIDIDLQYWYEKDITPLVAIPFPIENGDFGSDINNISGDRRDVNKNRILKIKLKLISLFNILYNRKKLTLPTRKKNG</sequence>
<dbReference type="InterPro" id="IPR002654">
    <property type="entry name" value="Glyco_trans_25"/>
</dbReference>
<dbReference type="EMBL" id="PYNS01000003">
    <property type="protein sequence ID" value="PSV12474.1"/>
    <property type="molecule type" value="Genomic_DNA"/>
</dbReference>
<dbReference type="Pfam" id="PF01755">
    <property type="entry name" value="Glyco_transf_25"/>
    <property type="match status" value="1"/>
</dbReference>
<dbReference type="RefSeq" id="WP_107184488.1">
    <property type="nucleotide sequence ID" value="NZ_CP131575.1"/>
</dbReference>
<evidence type="ECO:0000313" key="2">
    <source>
        <dbReference type="EMBL" id="PSV12474.1"/>
    </source>
</evidence>
<dbReference type="GO" id="GO:0016740">
    <property type="term" value="F:transferase activity"/>
    <property type="evidence" value="ECO:0007669"/>
    <property type="project" value="UniProtKB-KW"/>
</dbReference>
<proteinExistence type="predicted"/>
<evidence type="ECO:0000313" key="3">
    <source>
        <dbReference type="Proteomes" id="UP000240530"/>
    </source>
</evidence>
<dbReference type="AlphaFoldDB" id="A0A2T3KXX0"/>